<evidence type="ECO:0000256" key="2">
    <source>
        <dbReference type="ARBA" id="ARBA00005417"/>
    </source>
</evidence>
<dbReference type="InterPro" id="IPR005074">
    <property type="entry name" value="Peptidase_C39"/>
</dbReference>
<feature type="domain" description="ABC transmembrane type-1" evidence="9">
    <location>
        <begin position="143"/>
        <end position="423"/>
    </location>
</feature>
<evidence type="ECO:0000259" key="9">
    <source>
        <dbReference type="PROSITE" id="PS50929"/>
    </source>
</evidence>
<keyword evidence="6 8" id="KW-1133">Transmembrane helix</keyword>
<dbReference type="InterPro" id="IPR011527">
    <property type="entry name" value="ABC1_TM_dom"/>
</dbReference>
<evidence type="ECO:0000313" key="11">
    <source>
        <dbReference type="EMBL" id="AXK51097.1"/>
    </source>
</evidence>
<feature type="domain" description="Peptidase C39" evidence="10">
    <location>
        <begin position="1"/>
        <end position="115"/>
    </location>
</feature>
<evidence type="ECO:0000259" key="10">
    <source>
        <dbReference type="PROSITE" id="PS50990"/>
    </source>
</evidence>
<organism evidence="11 12">
    <name type="scientific">Spiroplasma alleghenense</name>
    <dbReference type="NCBI Taxonomy" id="216931"/>
    <lineage>
        <taxon>Bacteria</taxon>
        <taxon>Bacillati</taxon>
        <taxon>Mycoplasmatota</taxon>
        <taxon>Mollicutes</taxon>
        <taxon>Entomoplasmatales</taxon>
        <taxon>Spiroplasmataceae</taxon>
        <taxon>Spiroplasma</taxon>
    </lineage>
</organism>
<dbReference type="EMBL" id="CP031376">
    <property type="protein sequence ID" value="AXK51097.1"/>
    <property type="molecule type" value="Genomic_DNA"/>
</dbReference>
<dbReference type="GO" id="GO:0140359">
    <property type="term" value="F:ABC-type transporter activity"/>
    <property type="evidence" value="ECO:0007669"/>
    <property type="project" value="InterPro"/>
</dbReference>
<evidence type="ECO:0000256" key="1">
    <source>
        <dbReference type="ARBA" id="ARBA00004651"/>
    </source>
</evidence>
<evidence type="ECO:0000313" key="12">
    <source>
        <dbReference type="Proteomes" id="UP000254792"/>
    </source>
</evidence>
<dbReference type="OrthoDB" id="403954at2"/>
<dbReference type="PROSITE" id="PS50990">
    <property type="entry name" value="PEPTIDASE_C39"/>
    <property type="match status" value="1"/>
</dbReference>
<dbReference type="InterPro" id="IPR036640">
    <property type="entry name" value="ABC1_TM_sf"/>
</dbReference>
<dbReference type="AlphaFoldDB" id="A0A345Z3B8"/>
<dbReference type="SUPFAM" id="SSF90123">
    <property type="entry name" value="ABC transporter transmembrane region"/>
    <property type="match status" value="1"/>
</dbReference>
<accession>A0A345Z3B8</accession>
<dbReference type="InterPro" id="IPR050153">
    <property type="entry name" value="Metal_Ion_Import_ABC"/>
</dbReference>
<keyword evidence="12" id="KW-1185">Reference proteome</keyword>
<dbReference type="GO" id="GO:0006508">
    <property type="term" value="P:proteolysis"/>
    <property type="evidence" value="ECO:0007669"/>
    <property type="project" value="InterPro"/>
</dbReference>
<evidence type="ECO:0000256" key="7">
    <source>
        <dbReference type="ARBA" id="ARBA00023136"/>
    </source>
</evidence>
<keyword evidence="3" id="KW-0813">Transport</keyword>
<proteinExistence type="inferred from homology"/>
<keyword evidence="7 8" id="KW-0472">Membrane</keyword>
<dbReference type="Proteomes" id="UP000254792">
    <property type="component" value="Chromosome"/>
</dbReference>
<dbReference type="Gene3D" id="1.20.1560.10">
    <property type="entry name" value="ABC transporter type 1, transmembrane domain"/>
    <property type="match status" value="1"/>
</dbReference>
<keyword evidence="5" id="KW-0378">Hydrolase</keyword>
<feature type="transmembrane region" description="Helical" evidence="8">
    <location>
        <begin position="178"/>
        <end position="198"/>
    </location>
</feature>
<protein>
    <submittedName>
        <fullName evidence="11">Bacteriocin ABC transporter</fullName>
    </submittedName>
</protein>
<dbReference type="SUPFAM" id="SSF52540">
    <property type="entry name" value="P-loop containing nucleoside triphosphate hydrolases"/>
    <property type="match status" value="1"/>
</dbReference>
<evidence type="ECO:0000256" key="3">
    <source>
        <dbReference type="ARBA" id="ARBA00022448"/>
    </source>
</evidence>
<gene>
    <name evidence="11" type="ORF">SALLE_v1c04230</name>
</gene>
<dbReference type="PROSITE" id="PS50929">
    <property type="entry name" value="ABC_TM1F"/>
    <property type="match status" value="1"/>
</dbReference>
<evidence type="ECO:0000256" key="8">
    <source>
        <dbReference type="SAM" id="Phobius"/>
    </source>
</evidence>
<comment type="similarity">
    <text evidence="2">Belongs to the ABC transporter superfamily.</text>
</comment>
<dbReference type="Gene3D" id="3.90.70.10">
    <property type="entry name" value="Cysteine proteinases"/>
    <property type="match status" value="1"/>
</dbReference>
<name>A0A345Z3B8_9MOLU</name>
<feature type="transmembrane region" description="Helical" evidence="8">
    <location>
        <begin position="366"/>
        <end position="386"/>
    </location>
</feature>
<keyword evidence="5" id="KW-0788">Thiol protease</keyword>
<keyword evidence="4 8" id="KW-0812">Transmembrane</keyword>
<dbReference type="Gene3D" id="3.40.50.300">
    <property type="entry name" value="P-loop containing nucleotide triphosphate hydrolases"/>
    <property type="match status" value="1"/>
</dbReference>
<feature type="transmembrane region" description="Helical" evidence="8">
    <location>
        <begin position="280"/>
        <end position="299"/>
    </location>
</feature>
<sequence>MVIEYYQNKKISLDFLKFKFNLDENPKNLNEVSSLLGNYGIEIKTFQAEISDLLNSLKMGPLIALIKNKNRENHLVLIYKVSKDRLLIADPNNEAVEWMSISQFSKIYQGIFSIAKKVAHLKKTNISFFNNFKIIRENVFFILFITFFSLACDLMIILSNSFIKDFLVLVETNFKNEIMGFFFGFAIIFMTFLAISYFQTILIREVYKAICQKQKLKITKQFLNINYEKFKNVGEMRWYQMFADLHSKNEIIVIKFFKYLNSFIIAMICLFLLIKINIYFFSFVIIENFIILLISRIFYTSKKELSYKIKNSENIYQKNLKDLVDGFLTTKTRFSQKNSLNKIMKSYNENLENNKKMGGLSTNIDALEYVINKFFYLLVFYFATFLITKKELHSNDLIYFSILTLQIKKFFSSINFFLDDVLKLKIINENLSFLNLVESKGCSNRNIKEKIVSINIKDFSKYSNNKLILNDFNCYFTNHNFLKGKNGSGKTTLMLSIAGIINNFSGEIFYNKITSKSIENYNRIMYLSSNDFVSDSTVANYIKNNWEIEPRFASAYDSVFKILIESGIDFNKKMNSNASNFSVGQKQIINFASIIFTNYDVYLIDESLSNVEFEIKNSLIEIFLKIHFDKLVIFCDHDIKSEKYFSKVVEVK</sequence>
<dbReference type="Pfam" id="PF00005">
    <property type="entry name" value="ABC_tran"/>
    <property type="match status" value="1"/>
</dbReference>
<reference evidence="11 12" key="1">
    <citation type="submission" date="2018-07" db="EMBL/GenBank/DDBJ databases">
        <title>Complete genome sequence of Spiroplasma alleghenense PLHS-1 (ATCC 51752).</title>
        <authorList>
            <person name="Chou L."/>
            <person name="Lee T.-Y."/>
            <person name="Tsai Y.-M."/>
            <person name="Kuo C.-H."/>
        </authorList>
    </citation>
    <scope>NUCLEOTIDE SEQUENCE [LARGE SCALE GENOMIC DNA]</scope>
    <source>
        <strain evidence="11 12">PLHS-1</strain>
    </source>
</reference>
<dbReference type="GO" id="GO:0016887">
    <property type="term" value="F:ATP hydrolysis activity"/>
    <property type="evidence" value="ECO:0007669"/>
    <property type="project" value="InterPro"/>
</dbReference>
<keyword evidence="5" id="KW-0645">Protease</keyword>
<dbReference type="Pfam" id="PF03412">
    <property type="entry name" value="Peptidase_C39"/>
    <property type="match status" value="1"/>
</dbReference>
<dbReference type="PANTHER" id="PTHR42734">
    <property type="entry name" value="METAL TRANSPORT SYSTEM ATP-BINDING PROTEIN TM_0124-RELATED"/>
    <property type="match status" value="1"/>
</dbReference>
<dbReference type="GO" id="GO:0005524">
    <property type="term" value="F:ATP binding"/>
    <property type="evidence" value="ECO:0007669"/>
    <property type="project" value="InterPro"/>
</dbReference>
<dbReference type="InterPro" id="IPR027417">
    <property type="entry name" value="P-loop_NTPase"/>
</dbReference>
<comment type="subcellular location">
    <subcellularLocation>
        <location evidence="1">Cell membrane</location>
        <topology evidence="1">Multi-pass membrane protein</topology>
    </subcellularLocation>
</comment>
<feature type="transmembrane region" description="Helical" evidence="8">
    <location>
        <begin position="139"/>
        <end position="158"/>
    </location>
</feature>
<dbReference type="InterPro" id="IPR003439">
    <property type="entry name" value="ABC_transporter-like_ATP-bd"/>
</dbReference>
<evidence type="ECO:0000256" key="5">
    <source>
        <dbReference type="ARBA" id="ARBA00022807"/>
    </source>
</evidence>
<feature type="transmembrane region" description="Helical" evidence="8">
    <location>
        <begin position="256"/>
        <end position="274"/>
    </location>
</feature>
<dbReference type="KEGG" id="salx:SALLE_v1c04230"/>
<dbReference type="GO" id="GO:0005886">
    <property type="term" value="C:plasma membrane"/>
    <property type="evidence" value="ECO:0007669"/>
    <property type="project" value="UniProtKB-SubCell"/>
</dbReference>
<dbReference type="GO" id="GO:0008234">
    <property type="term" value="F:cysteine-type peptidase activity"/>
    <property type="evidence" value="ECO:0007669"/>
    <property type="project" value="UniProtKB-KW"/>
</dbReference>
<evidence type="ECO:0000256" key="6">
    <source>
        <dbReference type="ARBA" id="ARBA00022989"/>
    </source>
</evidence>
<evidence type="ECO:0000256" key="4">
    <source>
        <dbReference type="ARBA" id="ARBA00022692"/>
    </source>
</evidence>